<protein>
    <submittedName>
        <fullName evidence="2">Uncharacterized protein</fullName>
    </submittedName>
</protein>
<reference evidence="2" key="1">
    <citation type="journal article" date="2014" name="Int. J. Syst. Evol. Microbiol.">
        <title>Complete genome sequence of Corynebacterium casei LMG S-19264T (=DSM 44701T), isolated from a smear-ripened cheese.</title>
        <authorList>
            <consortium name="US DOE Joint Genome Institute (JGI-PGF)"/>
            <person name="Walter F."/>
            <person name="Albersmeier A."/>
            <person name="Kalinowski J."/>
            <person name="Ruckert C."/>
        </authorList>
    </citation>
    <scope>NUCLEOTIDE SEQUENCE</scope>
    <source>
        <strain evidence="2">CGMCC 4.7110</strain>
    </source>
</reference>
<organism evidence="2 3">
    <name type="scientific">Streptomyces fuscichromogenes</name>
    <dbReference type="NCBI Taxonomy" id="1324013"/>
    <lineage>
        <taxon>Bacteria</taxon>
        <taxon>Bacillati</taxon>
        <taxon>Actinomycetota</taxon>
        <taxon>Actinomycetes</taxon>
        <taxon>Kitasatosporales</taxon>
        <taxon>Streptomycetaceae</taxon>
        <taxon>Streptomyces</taxon>
    </lineage>
</organism>
<accession>A0A917XM26</accession>
<dbReference type="Proteomes" id="UP000653411">
    <property type="component" value="Unassembled WGS sequence"/>
</dbReference>
<feature type="compositionally biased region" description="Low complexity" evidence="1">
    <location>
        <begin position="88"/>
        <end position="104"/>
    </location>
</feature>
<sequence>MGTARERQPRRTWIRPIPVKPPPCPVRTMATGPVVQEFHRQRQGHRRPATSTDRHSSGGAAKTIKSQGDGDPPQERRPDRPLGATADTVLLLRQTRRGQQQQPVRRQRPQRRTHPVGPTLQNERPLMDV</sequence>
<keyword evidence="3" id="KW-1185">Reference proteome</keyword>
<comment type="caution">
    <text evidence="2">The sequence shown here is derived from an EMBL/GenBank/DDBJ whole genome shotgun (WGS) entry which is preliminary data.</text>
</comment>
<feature type="region of interest" description="Disordered" evidence="1">
    <location>
        <begin position="1"/>
        <end position="129"/>
    </location>
</feature>
<evidence type="ECO:0000313" key="3">
    <source>
        <dbReference type="Proteomes" id="UP000653411"/>
    </source>
</evidence>
<gene>
    <name evidence="2" type="ORF">GCM10011578_086150</name>
</gene>
<evidence type="ECO:0000256" key="1">
    <source>
        <dbReference type="SAM" id="MobiDB-lite"/>
    </source>
</evidence>
<dbReference type="AlphaFoldDB" id="A0A917XM26"/>
<evidence type="ECO:0000313" key="2">
    <source>
        <dbReference type="EMBL" id="GGN39510.1"/>
    </source>
</evidence>
<feature type="compositionally biased region" description="Basic residues" evidence="1">
    <location>
        <begin position="105"/>
        <end position="114"/>
    </location>
</feature>
<reference evidence="2" key="2">
    <citation type="submission" date="2020-09" db="EMBL/GenBank/DDBJ databases">
        <authorList>
            <person name="Sun Q."/>
            <person name="Zhou Y."/>
        </authorList>
    </citation>
    <scope>NUCLEOTIDE SEQUENCE</scope>
    <source>
        <strain evidence="2">CGMCC 4.7110</strain>
    </source>
</reference>
<proteinExistence type="predicted"/>
<name>A0A917XM26_9ACTN</name>
<dbReference type="EMBL" id="BMML01000030">
    <property type="protein sequence ID" value="GGN39510.1"/>
    <property type="molecule type" value="Genomic_DNA"/>
</dbReference>